<dbReference type="GO" id="GO:0016020">
    <property type="term" value="C:membrane"/>
    <property type="evidence" value="ECO:0007669"/>
    <property type="project" value="InterPro"/>
</dbReference>
<evidence type="ECO:0000256" key="4">
    <source>
        <dbReference type="SAM" id="Phobius"/>
    </source>
</evidence>
<dbReference type="EMBL" id="CP037421">
    <property type="protein sequence ID" value="QDT27703.1"/>
    <property type="molecule type" value="Genomic_DNA"/>
</dbReference>
<dbReference type="Proteomes" id="UP000315647">
    <property type="component" value="Chromosome"/>
</dbReference>
<feature type="region of interest" description="Disordered" evidence="3">
    <location>
        <begin position="31"/>
        <end position="57"/>
    </location>
</feature>
<evidence type="ECO:0000313" key="6">
    <source>
        <dbReference type="Proteomes" id="UP000315647"/>
    </source>
</evidence>
<dbReference type="Gene3D" id="2.40.30.170">
    <property type="match status" value="1"/>
</dbReference>
<keyword evidence="4" id="KW-0472">Membrane</keyword>
<dbReference type="InterPro" id="IPR051909">
    <property type="entry name" value="MFP_Cation_Efflux"/>
</dbReference>
<name>A0A517Q7V2_9PLAN</name>
<keyword evidence="4" id="KW-0812">Transmembrane</keyword>
<dbReference type="GO" id="GO:0015679">
    <property type="term" value="P:plasma membrane copper ion transport"/>
    <property type="evidence" value="ECO:0007669"/>
    <property type="project" value="TreeGrafter"/>
</dbReference>
<evidence type="ECO:0000313" key="5">
    <source>
        <dbReference type="EMBL" id="QDT27703.1"/>
    </source>
</evidence>
<dbReference type="NCBIfam" id="TIGR01730">
    <property type="entry name" value="RND_mfp"/>
    <property type="match status" value="1"/>
</dbReference>
<dbReference type="InterPro" id="IPR006143">
    <property type="entry name" value="RND_pump_MFP"/>
</dbReference>
<reference evidence="5 6" key="1">
    <citation type="submission" date="2019-03" db="EMBL/GenBank/DDBJ databases">
        <title>Deep-cultivation of Planctomycetes and their phenomic and genomic characterization uncovers novel biology.</title>
        <authorList>
            <person name="Wiegand S."/>
            <person name="Jogler M."/>
            <person name="Boedeker C."/>
            <person name="Pinto D."/>
            <person name="Vollmers J."/>
            <person name="Rivas-Marin E."/>
            <person name="Kohn T."/>
            <person name="Peeters S.H."/>
            <person name="Heuer A."/>
            <person name="Rast P."/>
            <person name="Oberbeckmann S."/>
            <person name="Bunk B."/>
            <person name="Jeske O."/>
            <person name="Meyerdierks A."/>
            <person name="Storesund J.E."/>
            <person name="Kallscheuer N."/>
            <person name="Luecker S."/>
            <person name="Lage O.M."/>
            <person name="Pohl T."/>
            <person name="Merkel B.J."/>
            <person name="Hornburger P."/>
            <person name="Mueller R.-W."/>
            <person name="Bruemmer F."/>
            <person name="Labrenz M."/>
            <person name="Spormann A.M."/>
            <person name="Op den Camp H."/>
            <person name="Overmann J."/>
            <person name="Amann R."/>
            <person name="Jetten M.S.M."/>
            <person name="Mascher T."/>
            <person name="Medema M.H."/>
            <person name="Devos D.P."/>
            <person name="Kaster A.-K."/>
            <person name="Ovreas L."/>
            <person name="Rohde M."/>
            <person name="Galperin M.Y."/>
            <person name="Jogler C."/>
        </authorList>
    </citation>
    <scope>NUCLEOTIDE SEQUENCE [LARGE SCALE GENOMIC DNA]</scope>
    <source>
        <strain evidence="5 6">Enr10</strain>
    </source>
</reference>
<dbReference type="AlphaFoldDB" id="A0A517Q7V2"/>
<feature type="transmembrane region" description="Helical" evidence="4">
    <location>
        <begin position="7"/>
        <end position="24"/>
    </location>
</feature>
<dbReference type="PANTHER" id="PTHR30097">
    <property type="entry name" value="CATION EFFLUX SYSTEM PROTEIN CUSB"/>
    <property type="match status" value="1"/>
</dbReference>
<gene>
    <name evidence="5" type="primary">macA_2</name>
    <name evidence="5" type="ORF">Enr10x_30220</name>
</gene>
<dbReference type="GO" id="GO:0030313">
    <property type="term" value="C:cell envelope"/>
    <property type="evidence" value="ECO:0007669"/>
    <property type="project" value="TreeGrafter"/>
</dbReference>
<organism evidence="5 6">
    <name type="scientific">Gimesia panareensis</name>
    <dbReference type="NCBI Taxonomy" id="2527978"/>
    <lineage>
        <taxon>Bacteria</taxon>
        <taxon>Pseudomonadati</taxon>
        <taxon>Planctomycetota</taxon>
        <taxon>Planctomycetia</taxon>
        <taxon>Planctomycetales</taxon>
        <taxon>Planctomycetaceae</taxon>
        <taxon>Gimesia</taxon>
    </lineage>
</organism>
<dbReference type="RefSeq" id="WP_145450352.1">
    <property type="nucleotide sequence ID" value="NZ_CP037421.1"/>
</dbReference>
<proteinExistence type="inferred from homology"/>
<protein>
    <submittedName>
        <fullName evidence="5">Macrolide export protein MacA</fullName>
    </submittedName>
</protein>
<keyword evidence="6" id="KW-1185">Reference proteome</keyword>
<comment type="similarity">
    <text evidence="1">Belongs to the membrane fusion protein (MFP) (TC 8.A.1) family.</text>
</comment>
<sequence length="433" mass="47057">MNLLKETPVFLIGCLLTGVIFLLWSPEQKAPSESHSAKSKHGHGSEHSQTSKTLSEADLNVITLSPTAVKRLGIETAPVEVREMPRTRAYGAEMVLPTGAAVIVSAPLAGTLRHPQGHPFPQVGQQVKQEETILELLPLLSPERAVLTPAERIRFAEAKAAVAQSQIDAEGQLQQAVVQQDAARIQLERAKRLLDNSVGTKRAVDDAEAKLKLAEEVLAAAKNRKKLVDHIQLDEAAGTLKPMPIRAPLSGIVRTTSVQPGQVIAAGAPLFEVMNGEKLWVKVPVYAGELDEIDATKPVRITLLDGHFTQQDVMGKPVSLPPTALPLSAAVDLYYEIDNQNHRYRPGQKVSVNVPLTGKTYVKSVPWSALIYDVYGGQWVYERLGEQTFARRRVEAGWVNQDRVALLRGPEAGTKIVTAGAAELMGTEFGFAK</sequence>
<evidence type="ECO:0000256" key="3">
    <source>
        <dbReference type="SAM" id="MobiDB-lite"/>
    </source>
</evidence>
<dbReference type="Gene3D" id="2.40.420.20">
    <property type="match status" value="1"/>
</dbReference>
<dbReference type="GO" id="GO:0022857">
    <property type="term" value="F:transmembrane transporter activity"/>
    <property type="evidence" value="ECO:0007669"/>
    <property type="project" value="InterPro"/>
</dbReference>
<accession>A0A517Q7V2</accession>
<dbReference type="Gene3D" id="2.40.50.100">
    <property type="match status" value="1"/>
</dbReference>
<keyword evidence="4" id="KW-1133">Transmembrane helix</keyword>
<dbReference type="Gene3D" id="1.10.287.470">
    <property type="entry name" value="Helix hairpin bin"/>
    <property type="match status" value="1"/>
</dbReference>
<evidence type="ECO:0000256" key="1">
    <source>
        <dbReference type="ARBA" id="ARBA00009477"/>
    </source>
</evidence>
<keyword evidence="2" id="KW-0813">Transport</keyword>
<dbReference type="GO" id="GO:0060003">
    <property type="term" value="P:copper ion export"/>
    <property type="evidence" value="ECO:0007669"/>
    <property type="project" value="TreeGrafter"/>
</dbReference>
<evidence type="ECO:0000256" key="2">
    <source>
        <dbReference type="ARBA" id="ARBA00022448"/>
    </source>
</evidence>
<dbReference type="SUPFAM" id="SSF111369">
    <property type="entry name" value="HlyD-like secretion proteins"/>
    <property type="match status" value="1"/>
</dbReference>
<dbReference type="PANTHER" id="PTHR30097:SF4">
    <property type="entry name" value="SLR6042 PROTEIN"/>
    <property type="match status" value="1"/>
</dbReference>